<dbReference type="PANTHER" id="PTHR31203:SF1">
    <property type="entry name" value="BETA-KERATIN-RELATED PROTEIN-RELATED"/>
    <property type="match status" value="1"/>
</dbReference>
<evidence type="ECO:0000256" key="3">
    <source>
        <dbReference type="ARBA" id="ARBA00022744"/>
    </source>
</evidence>
<protein>
    <submittedName>
        <fullName evidence="5">Beta-keratin-related protein-like</fullName>
    </submittedName>
</protein>
<comment type="subunit">
    <text evidence="2">The avian keratins (F-ker, S-ker, C-ker and B-ker) are a complex mixture of very similar polypeptides.</text>
</comment>
<dbReference type="EMBL" id="BAAFJT010000029">
    <property type="protein sequence ID" value="GAB0200947.1"/>
    <property type="molecule type" value="Genomic_DNA"/>
</dbReference>
<name>A0ABC9XVI0_GRUJA</name>
<reference evidence="5 6" key="1">
    <citation type="submission" date="2024-06" db="EMBL/GenBank/DDBJ databases">
        <title>The draft genome of Grus japonensis, version 3.</title>
        <authorList>
            <person name="Nabeshima K."/>
            <person name="Suzuki S."/>
            <person name="Onuma M."/>
        </authorList>
    </citation>
    <scope>NUCLEOTIDE SEQUENCE [LARGE SCALE GENOMIC DNA]</scope>
    <source>
        <strain evidence="5 6">451A</strain>
    </source>
</reference>
<organism evidence="5 6">
    <name type="scientific">Grus japonensis</name>
    <name type="common">Japanese crane</name>
    <name type="synonym">Red-crowned crane</name>
    <dbReference type="NCBI Taxonomy" id="30415"/>
    <lineage>
        <taxon>Eukaryota</taxon>
        <taxon>Metazoa</taxon>
        <taxon>Chordata</taxon>
        <taxon>Craniata</taxon>
        <taxon>Vertebrata</taxon>
        <taxon>Euteleostomi</taxon>
        <taxon>Archelosauria</taxon>
        <taxon>Archosauria</taxon>
        <taxon>Dinosauria</taxon>
        <taxon>Saurischia</taxon>
        <taxon>Theropoda</taxon>
        <taxon>Coelurosauria</taxon>
        <taxon>Aves</taxon>
        <taxon>Neognathae</taxon>
        <taxon>Neoaves</taxon>
        <taxon>Gruiformes</taxon>
        <taxon>Gruidae</taxon>
        <taxon>Grus</taxon>
    </lineage>
</organism>
<comment type="similarity">
    <text evidence="1">Belongs to the avian keratin family.</text>
</comment>
<keyword evidence="6" id="KW-1185">Reference proteome</keyword>
<gene>
    <name evidence="5" type="ORF">GRJ2_002560200</name>
</gene>
<accession>A0ABC9XVI0</accession>
<dbReference type="Pfam" id="PF02422">
    <property type="entry name" value="Keratin"/>
    <property type="match status" value="2"/>
</dbReference>
<dbReference type="InterPro" id="IPR003461">
    <property type="entry name" value="Keratin"/>
</dbReference>
<evidence type="ECO:0000313" key="5">
    <source>
        <dbReference type="EMBL" id="GAB0200947.1"/>
    </source>
</evidence>
<evidence type="ECO:0000313" key="6">
    <source>
        <dbReference type="Proteomes" id="UP001623348"/>
    </source>
</evidence>
<sequence>MSSNGLACNYGSYSPCDVSCPAPYANAWSQPCVTSCGDSRAVVYPPPVAIVFPGPILSSCPQESFVGSSAPLGLGSSFGYGNSLDAQSSSGSSISQGGRYSYPCYSRSYGIYRPAKPSKVSPNGQTQQEQEQFRNLSVKISDSLACAVLKMIHFHYRTMSSYRQLCSYQCSTPCEVTCPQPIANAWNEPCVTSCGDSRAVVYPPPVVITFPGPILSSCPQESIVGSSEPASIGISLGYGGSYGYRGSFAYGGSQESKFSYPYCSQRFSGYRFRRCEPCQPRQEYTCSKSSQDTECKIQTQE</sequence>
<comment type="caution">
    <text evidence="5">The sequence shown here is derived from an EMBL/GenBank/DDBJ whole genome shotgun (WGS) entry which is preliminary data.</text>
</comment>
<dbReference type="PANTHER" id="PTHR31203">
    <property type="entry name" value="BETA-KERATIN-RELATED PROTEIN-RELATED"/>
    <property type="match status" value="1"/>
</dbReference>
<dbReference type="Proteomes" id="UP001623348">
    <property type="component" value="Unassembled WGS sequence"/>
</dbReference>
<proteinExistence type="inferred from homology"/>
<evidence type="ECO:0000256" key="4">
    <source>
        <dbReference type="ARBA" id="ARBA00022990"/>
    </source>
</evidence>
<evidence type="ECO:0000256" key="1">
    <source>
        <dbReference type="ARBA" id="ARBA00008702"/>
    </source>
</evidence>
<evidence type="ECO:0000256" key="2">
    <source>
        <dbReference type="ARBA" id="ARBA00011806"/>
    </source>
</evidence>
<keyword evidence="4" id="KW-0007">Acetylation</keyword>
<dbReference type="AlphaFoldDB" id="A0ABC9XVI0"/>
<dbReference type="GO" id="GO:0005882">
    <property type="term" value="C:intermediate filament"/>
    <property type="evidence" value="ECO:0007669"/>
    <property type="project" value="UniProtKB-KW"/>
</dbReference>
<keyword evidence="3" id="KW-0416">Keratin</keyword>